<gene>
    <name evidence="1" type="ORF">Enr13x_73410</name>
</gene>
<dbReference type="EMBL" id="CP037423">
    <property type="protein sequence ID" value="QDV47432.1"/>
    <property type="molecule type" value="Genomic_DNA"/>
</dbReference>
<name>A0A518I2V7_9BACT</name>
<dbReference type="Proteomes" id="UP000319004">
    <property type="component" value="Chromosome"/>
</dbReference>
<dbReference type="AlphaFoldDB" id="A0A518I2V7"/>
<evidence type="ECO:0000313" key="2">
    <source>
        <dbReference type="Proteomes" id="UP000319004"/>
    </source>
</evidence>
<accession>A0A518I2V7</accession>
<dbReference type="KEGG" id="snep:Enr13x_73410"/>
<evidence type="ECO:0000313" key="1">
    <source>
        <dbReference type="EMBL" id="QDV47432.1"/>
    </source>
</evidence>
<keyword evidence="2" id="KW-1185">Reference proteome</keyword>
<protein>
    <submittedName>
        <fullName evidence="1">Uncharacterized protein</fullName>
    </submittedName>
</protein>
<organism evidence="1 2">
    <name type="scientific">Stieleria neptunia</name>
    <dbReference type="NCBI Taxonomy" id="2527979"/>
    <lineage>
        <taxon>Bacteria</taxon>
        <taxon>Pseudomonadati</taxon>
        <taxon>Planctomycetota</taxon>
        <taxon>Planctomycetia</taxon>
        <taxon>Pirellulales</taxon>
        <taxon>Pirellulaceae</taxon>
        <taxon>Stieleria</taxon>
    </lineage>
</organism>
<reference evidence="1 2" key="1">
    <citation type="submission" date="2019-03" db="EMBL/GenBank/DDBJ databases">
        <title>Deep-cultivation of Planctomycetes and their phenomic and genomic characterization uncovers novel biology.</title>
        <authorList>
            <person name="Wiegand S."/>
            <person name="Jogler M."/>
            <person name="Boedeker C."/>
            <person name="Pinto D."/>
            <person name="Vollmers J."/>
            <person name="Rivas-Marin E."/>
            <person name="Kohn T."/>
            <person name="Peeters S.H."/>
            <person name="Heuer A."/>
            <person name="Rast P."/>
            <person name="Oberbeckmann S."/>
            <person name="Bunk B."/>
            <person name="Jeske O."/>
            <person name="Meyerdierks A."/>
            <person name="Storesund J.E."/>
            <person name="Kallscheuer N."/>
            <person name="Luecker S."/>
            <person name="Lage O.M."/>
            <person name="Pohl T."/>
            <person name="Merkel B.J."/>
            <person name="Hornburger P."/>
            <person name="Mueller R.-W."/>
            <person name="Bruemmer F."/>
            <person name="Labrenz M."/>
            <person name="Spormann A.M."/>
            <person name="Op den Camp H."/>
            <person name="Overmann J."/>
            <person name="Amann R."/>
            <person name="Jetten M.S.M."/>
            <person name="Mascher T."/>
            <person name="Medema M.H."/>
            <person name="Devos D.P."/>
            <person name="Kaster A.-K."/>
            <person name="Ovreas L."/>
            <person name="Rohde M."/>
            <person name="Galperin M.Y."/>
            <person name="Jogler C."/>
        </authorList>
    </citation>
    <scope>NUCLEOTIDE SEQUENCE [LARGE SCALE GENOMIC DNA]</scope>
    <source>
        <strain evidence="1 2">Enr13</strain>
    </source>
</reference>
<proteinExistence type="predicted"/>
<sequence>MSMRVTLIAVVLVLGVQSLAFANCYEFTQQTE</sequence>